<dbReference type="Gene3D" id="3.40.50.300">
    <property type="entry name" value="P-loop containing nucleotide triphosphate hydrolases"/>
    <property type="match status" value="1"/>
</dbReference>
<dbReference type="EC" id="2.7.4.3" evidence="6 8"/>
<feature type="binding site" evidence="6">
    <location>
        <position position="195"/>
    </location>
    <ligand>
        <name>ATP</name>
        <dbReference type="ChEBI" id="CHEBI:30616"/>
    </ligand>
</feature>
<feature type="binding site" evidence="6">
    <location>
        <position position="151"/>
    </location>
    <ligand>
        <name>Zn(2+)</name>
        <dbReference type="ChEBI" id="CHEBI:29105"/>
        <note>structural</note>
    </ligand>
</feature>
<dbReference type="UniPathway" id="UPA00588">
    <property type="reaction ID" value="UER00649"/>
</dbReference>
<protein>
    <recommendedName>
        <fullName evidence="6 8">Adenylate kinase</fullName>
        <shortName evidence="6">AK</shortName>
        <ecNumber evidence="6 8">2.7.4.3</ecNumber>
    </recommendedName>
    <alternativeName>
        <fullName evidence="6">ATP-AMP transphosphorylase</fullName>
    </alternativeName>
    <alternativeName>
        <fullName evidence="6">ATP:AMP phosphotransferase</fullName>
    </alternativeName>
    <alternativeName>
        <fullName evidence="6">Adenylate monophosphate kinase</fullName>
    </alternativeName>
</protein>
<dbReference type="InterPro" id="IPR033690">
    <property type="entry name" value="Adenylat_kinase_CS"/>
</dbReference>
<feature type="binding site" evidence="6">
    <location>
        <position position="31"/>
    </location>
    <ligand>
        <name>AMP</name>
        <dbReference type="ChEBI" id="CHEBI:456215"/>
    </ligand>
</feature>
<evidence type="ECO:0000256" key="7">
    <source>
        <dbReference type="RuleBase" id="RU003330"/>
    </source>
</evidence>
<feature type="binding site" evidence="6">
    <location>
        <begin position="10"/>
        <end position="15"/>
    </location>
    <ligand>
        <name>ATP</name>
        <dbReference type="ChEBI" id="CHEBI:30616"/>
    </ligand>
</feature>
<comment type="catalytic activity">
    <reaction evidence="6 8">
        <text>AMP + ATP = 2 ADP</text>
        <dbReference type="Rhea" id="RHEA:12973"/>
        <dbReference type="ChEBI" id="CHEBI:30616"/>
        <dbReference type="ChEBI" id="CHEBI:456215"/>
        <dbReference type="ChEBI" id="CHEBI:456216"/>
        <dbReference type="EC" id="2.7.4.3"/>
    </reaction>
</comment>
<feature type="binding site" evidence="6">
    <location>
        <position position="131"/>
    </location>
    <ligand>
        <name>Zn(2+)</name>
        <dbReference type="ChEBI" id="CHEBI:29105"/>
        <note>structural</note>
    </ligand>
</feature>
<keyword evidence="3 6" id="KW-0547">Nucleotide-binding</keyword>
<name>A0A5B9Y560_9MOLU</name>
<gene>
    <name evidence="6 10" type="primary">adk</name>
    <name evidence="10" type="ORF">SCHIN_v1c11150</name>
</gene>
<feature type="binding site" evidence="6">
    <location>
        <position position="128"/>
    </location>
    <ligand>
        <name>Zn(2+)</name>
        <dbReference type="ChEBI" id="CHEBI:29105"/>
        <note>structural</note>
    </ligand>
</feature>
<dbReference type="KEGG" id="schi:SCHIN_v1c11150"/>
<comment type="similarity">
    <text evidence="6 7">Belongs to the adenylate kinase family.</text>
</comment>
<keyword evidence="11" id="KW-1185">Reference proteome</keyword>
<evidence type="ECO:0000256" key="2">
    <source>
        <dbReference type="ARBA" id="ARBA00022727"/>
    </source>
</evidence>
<dbReference type="NCBIfam" id="NF001381">
    <property type="entry name" value="PRK00279.1-3"/>
    <property type="match status" value="1"/>
</dbReference>
<keyword evidence="5 6" id="KW-0067">ATP-binding</keyword>
<dbReference type="NCBIfam" id="TIGR01351">
    <property type="entry name" value="adk"/>
    <property type="match status" value="1"/>
</dbReference>
<dbReference type="EMBL" id="CP043026">
    <property type="protein sequence ID" value="QEH62308.1"/>
    <property type="molecule type" value="Genomic_DNA"/>
</dbReference>
<evidence type="ECO:0000313" key="10">
    <source>
        <dbReference type="EMBL" id="QEH62308.1"/>
    </source>
</evidence>
<dbReference type="InterPro" id="IPR027417">
    <property type="entry name" value="P-loop_NTPase"/>
</dbReference>
<dbReference type="InterPro" id="IPR007862">
    <property type="entry name" value="Adenylate_kinase_lid-dom"/>
</dbReference>
<organism evidence="10 11">
    <name type="scientific">Spiroplasma chinense</name>
    <dbReference type="NCBI Taxonomy" id="216932"/>
    <lineage>
        <taxon>Bacteria</taxon>
        <taxon>Bacillati</taxon>
        <taxon>Mycoplasmatota</taxon>
        <taxon>Mollicutes</taxon>
        <taxon>Entomoplasmatales</taxon>
        <taxon>Spiroplasmataceae</taxon>
        <taxon>Spiroplasma</taxon>
    </lineage>
</organism>
<dbReference type="GO" id="GO:0004017">
    <property type="term" value="F:AMP kinase activity"/>
    <property type="evidence" value="ECO:0007669"/>
    <property type="project" value="UniProtKB-UniRule"/>
</dbReference>
<evidence type="ECO:0000313" key="11">
    <source>
        <dbReference type="Proteomes" id="UP000323144"/>
    </source>
</evidence>
<dbReference type="GO" id="GO:0005737">
    <property type="term" value="C:cytoplasm"/>
    <property type="evidence" value="ECO:0007669"/>
    <property type="project" value="UniProtKB-SubCell"/>
</dbReference>
<dbReference type="Pfam" id="PF00406">
    <property type="entry name" value="ADK"/>
    <property type="match status" value="1"/>
</dbReference>
<keyword evidence="1 6" id="KW-0808">Transferase</keyword>
<dbReference type="AlphaFoldDB" id="A0A5B9Y560"/>
<comment type="function">
    <text evidence="6">Catalyzes the reversible transfer of the terminal phosphate group between ATP and AMP. Plays an important role in cellular energy homeostasis and in adenine nucleotide metabolism.</text>
</comment>
<feature type="domain" description="Adenylate kinase active site lid" evidence="9">
    <location>
        <begin position="125"/>
        <end position="160"/>
    </location>
</feature>
<feature type="region of interest" description="LID" evidence="6">
    <location>
        <begin position="124"/>
        <end position="161"/>
    </location>
</feature>
<evidence type="ECO:0000256" key="6">
    <source>
        <dbReference type="HAMAP-Rule" id="MF_00235"/>
    </source>
</evidence>
<comment type="domain">
    <text evidence="6">Consists of three domains, a large central CORE domain and two small peripheral domains, NMPbind and LID, which undergo movements during catalysis. The LID domain closes over the site of phosphoryl transfer upon ATP binding. Assembling and dissambling the active center during each catalytic cycle provides an effective means to prevent ATP hydrolysis. Some bacteria have evolved a zinc-coordinating structure that stabilizes the LID domain.</text>
</comment>
<keyword evidence="2 6" id="KW-0545">Nucleotide biosynthesis</keyword>
<feature type="binding site" evidence="6">
    <location>
        <position position="90"/>
    </location>
    <ligand>
        <name>AMP</name>
        <dbReference type="ChEBI" id="CHEBI:456215"/>
    </ligand>
</feature>
<dbReference type="CDD" id="cd01428">
    <property type="entry name" value="ADK"/>
    <property type="match status" value="1"/>
</dbReference>
<evidence type="ECO:0000256" key="1">
    <source>
        <dbReference type="ARBA" id="ARBA00022679"/>
    </source>
</evidence>
<comment type="subunit">
    <text evidence="6 8">Monomer.</text>
</comment>
<dbReference type="PRINTS" id="PR00094">
    <property type="entry name" value="ADENYLTKNASE"/>
</dbReference>
<evidence type="ECO:0000256" key="4">
    <source>
        <dbReference type="ARBA" id="ARBA00022777"/>
    </source>
</evidence>
<feature type="binding site" evidence="6">
    <location>
        <position position="125"/>
    </location>
    <ligand>
        <name>ATP</name>
        <dbReference type="ChEBI" id="CHEBI:30616"/>
    </ligand>
</feature>
<keyword evidence="6" id="KW-0862">Zinc</keyword>
<evidence type="ECO:0000256" key="8">
    <source>
        <dbReference type="RuleBase" id="RU003331"/>
    </source>
</evidence>
<dbReference type="InterPro" id="IPR006259">
    <property type="entry name" value="Adenyl_kin_sub"/>
</dbReference>
<dbReference type="SUPFAM" id="SSF52540">
    <property type="entry name" value="P-loop containing nucleoside triphosphate hydrolases"/>
    <property type="match status" value="1"/>
</dbReference>
<dbReference type="GO" id="GO:0005524">
    <property type="term" value="F:ATP binding"/>
    <property type="evidence" value="ECO:0007669"/>
    <property type="project" value="UniProtKB-UniRule"/>
</dbReference>
<feature type="region of interest" description="NMP" evidence="6">
    <location>
        <begin position="30"/>
        <end position="59"/>
    </location>
</feature>
<dbReference type="InterPro" id="IPR000850">
    <property type="entry name" value="Adenylat/UMP-CMP_kin"/>
</dbReference>
<dbReference type="FunFam" id="3.40.50.300:FF:000106">
    <property type="entry name" value="Adenylate kinase mitochondrial"/>
    <property type="match status" value="1"/>
</dbReference>
<proteinExistence type="inferred from homology"/>
<keyword evidence="6" id="KW-0963">Cytoplasm</keyword>
<feature type="binding site" evidence="6">
    <location>
        <begin position="83"/>
        <end position="86"/>
    </location>
    <ligand>
        <name>AMP</name>
        <dbReference type="ChEBI" id="CHEBI:456215"/>
    </ligand>
</feature>
<dbReference type="GO" id="GO:0008270">
    <property type="term" value="F:zinc ion binding"/>
    <property type="evidence" value="ECO:0007669"/>
    <property type="project" value="UniProtKB-UniRule"/>
</dbReference>
<dbReference type="RefSeq" id="WP_166508670.1">
    <property type="nucleotide sequence ID" value="NZ_CP043026.1"/>
</dbReference>
<dbReference type="GO" id="GO:0044209">
    <property type="term" value="P:AMP salvage"/>
    <property type="evidence" value="ECO:0007669"/>
    <property type="project" value="UniProtKB-UniRule"/>
</dbReference>
<keyword evidence="6" id="KW-0479">Metal-binding</keyword>
<dbReference type="Proteomes" id="UP000323144">
    <property type="component" value="Chromosome"/>
</dbReference>
<reference evidence="10 11" key="1">
    <citation type="submission" date="2019-08" db="EMBL/GenBank/DDBJ databases">
        <title>Complete genome sequence of Spiroplasma chinense CCH (DSM 19755).</title>
        <authorList>
            <person name="Shen H.-Y."/>
            <person name="Lin Y.-C."/>
            <person name="Chou L."/>
            <person name="Kuo C.-H."/>
        </authorList>
    </citation>
    <scope>NUCLEOTIDE SEQUENCE [LARGE SCALE GENOMIC DNA]</scope>
    <source>
        <strain evidence="10 11">CCH</strain>
    </source>
</reference>
<feature type="binding site" evidence="6">
    <location>
        <position position="169"/>
    </location>
    <ligand>
        <name>AMP</name>
        <dbReference type="ChEBI" id="CHEBI:456215"/>
    </ligand>
</feature>
<comment type="pathway">
    <text evidence="6">Purine metabolism; AMP biosynthesis via salvage pathway; AMP from ADP: step 1/1.</text>
</comment>
<feature type="binding site" evidence="6">
    <location>
        <begin position="134"/>
        <end position="135"/>
    </location>
    <ligand>
        <name>ATP</name>
        <dbReference type="ChEBI" id="CHEBI:30616"/>
    </ligand>
</feature>
<dbReference type="PANTHER" id="PTHR23359">
    <property type="entry name" value="NUCLEOTIDE KINASE"/>
    <property type="match status" value="1"/>
</dbReference>
<feature type="binding site" evidence="6">
    <location>
        <position position="158"/>
    </location>
    <ligand>
        <name>AMP</name>
        <dbReference type="ChEBI" id="CHEBI:456215"/>
    </ligand>
</feature>
<accession>A0A5B9Y560</accession>
<dbReference type="Pfam" id="PF05191">
    <property type="entry name" value="ADK_lid"/>
    <property type="match status" value="1"/>
</dbReference>
<feature type="binding site" evidence="6">
    <location>
        <position position="36"/>
    </location>
    <ligand>
        <name>AMP</name>
        <dbReference type="ChEBI" id="CHEBI:456215"/>
    </ligand>
</feature>
<evidence type="ECO:0000256" key="5">
    <source>
        <dbReference type="ARBA" id="ARBA00022840"/>
    </source>
</evidence>
<feature type="binding site" evidence="6">
    <location>
        <begin position="57"/>
        <end position="59"/>
    </location>
    <ligand>
        <name>AMP</name>
        <dbReference type="ChEBI" id="CHEBI:456215"/>
    </ligand>
</feature>
<evidence type="ECO:0000259" key="9">
    <source>
        <dbReference type="Pfam" id="PF05191"/>
    </source>
</evidence>
<sequence length="211" mass="23544">MNIILLGAPGSGKGTQSEVLCEKKSFTQLSTGDLFRNNIANKTPLGLEAQGYMNQGLYVPDDVTNKMVGDYLESNHEGLIFDGYPRTVDQAKELDLMLAKYDKVIDKVVYIDLDDSVLMSRLTGRVVCEICKRSYHVVTRKPAVEGICDFDGGKLVTRPDDQEDKIKTRLEVYNNQTAPLISFYEDKLVKIPSDGKTPQEVFELIVESLGI</sequence>
<dbReference type="HAMAP" id="MF_00235">
    <property type="entry name" value="Adenylate_kinase_Adk"/>
    <property type="match status" value="1"/>
</dbReference>
<evidence type="ECO:0000256" key="3">
    <source>
        <dbReference type="ARBA" id="ARBA00022741"/>
    </source>
</evidence>
<feature type="binding site" evidence="6">
    <location>
        <position position="148"/>
    </location>
    <ligand>
        <name>Zn(2+)</name>
        <dbReference type="ChEBI" id="CHEBI:29105"/>
        <note>structural</note>
    </ligand>
</feature>
<keyword evidence="4 6" id="KW-0418">Kinase</keyword>
<comment type="subcellular location">
    <subcellularLocation>
        <location evidence="6 8">Cytoplasm</location>
    </subcellularLocation>
</comment>
<dbReference type="PROSITE" id="PS00113">
    <property type="entry name" value="ADENYLATE_KINASE"/>
    <property type="match status" value="1"/>
</dbReference>